<evidence type="ECO:0000256" key="1">
    <source>
        <dbReference type="ARBA" id="ARBA00001554"/>
    </source>
</evidence>
<evidence type="ECO:0000313" key="7">
    <source>
        <dbReference type="Proteomes" id="UP001642464"/>
    </source>
</evidence>
<keyword evidence="4" id="KW-0456">Lyase</keyword>
<dbReference type="PANTHER" id="PTHR12599:SF0">
    <property type="entry name" value="PTERIN-4-ALPHA-CARBINOLAMINE DEHYDRATASE"/>
    <property type="match status" value="1"/>
</dbReference>
<dbReference type="InterPro" id="IPR001533">
    <property type="entry name" value="Pterin_deHydtase"/>
</dbReference>
<evidence type="ECO:0000256" key="2">
    <source>
        <dbReference type="ARBA" id="ARBA00006472"/>
    </source>
</evidence>
<organism evidence="6 7">
    <name type="scientific">Durusdinium trenchii</name>
    <dbReference type="NCBI Taxonomy" id="1381693"/>
    <lineage>
        <taxon>Eukaryota</taxon>
        <taxon>Sar</taxon>
        <taxon>Alveolata</taxon>
        <taxon>Dinophyceae</taxon>
        <taxon>Suessiales</taxon>
        <taxon>Symbiodiniaceae</taxon>
        <taxon>Durusdinium</taxon>
    </lineage>
</organism>
<keyword evidence="7" id="KW-1185">Reference proteome</keyword>
<dbReference type="Pfam" id="PF01329">
    <property type="entry name" value="Pterin_4a"/>
    <property type="match status" value="1"/>
</dbReference>
<protein>
    <recommendedName>
        <fullName evidence="3">4a-hydroxytetrahydrobiopterin dehydratase</fullName>
        <ecNumber evidence="3">4.2.1.96</ecNumber>
    </recommendedName>
    <alternativeName>
        <fullName evidence="5">4-alpha-hydroxy-tetrahydropterin dehydratase</fullName>
    </alternativeName>
</protein>
<evidence type="ECO:0000256" key="5">
    <source>
        <dbReference type="ARBA" id="ARBA00030497"/>
    </source>
</evidence>
<dbReference type="EMBL" id="CAXAMM010040929">
    <property type="protein sequence ID" value="CAK9096310.1"/>
    <property type="molecule type" value="Genomic_DNA"/>
</dbReference>
<dbReference type="EC" id="4.2.1.96" evidence="3"/>
<sequence>MAAIPHWTLAPDGTRISLCLVAKNWGAAMKFLNQVGELAEAEGHHPDLHLTSYRTVQVDLFTHAIGGLSLPDFVLAAKIDAIEVEYSPKWLRERDAAKAKEQLDTDGKNP</sequence>
<reference evidence="6 7" key="1">
    <citation type="submission" date="2024-02" db="EMBL/GenBank/DDBJ databases">
        <authorList>
            <person name="Chen Y."/>
            <person name="Shah S."/>
            <person name="Dougan E. K."/>
            <person name="Thang M."/>
            <person name="Chan C."/>
        </authorList>
    </citation>
    <scope>NUCLEOTIDE SEQUENCE [LARGE SCALE GENOMIC DNA]</scope>
</reference>
<accession>A0ABP0R9M6</accession>
<dbReference type="SUPFAM" id="SSF55248">
    <property type="entry name" value="PCD-like"/>
    <property type="match status" value="1"/>
</dbReference>
<evidence type="ECO:0000256" key="3">
    <source>
        <dbReference type="ARBA" id="ARBA00013252"/>
    </source>
</evidence>
<comment type="caution">
    <text evidence="6">The sequence shown here is derived from an EMBL/GenBank/DDBJ whole genome shotgun (WGS) entry which is preliminary data.</text>
</comment>
<dbReference type="Proteomes" id="UP001642464">
    <property type="component" value="Unassembled WGS sequence"/>
</dbReference>
<dbReference type="PANTHER" id="PTHR12599">
    <property type="entry name" value="PTERIN-4-ALPHA-CARBINOLAMINE DEHYDRATASE"/>
    <property type="match status" value="1"/>
</dbReference>
<name>A0ABP0R9M6_9DINO</name>
<comment type="similarity">
    <text evidence="2">Belongs to the pterin-4-alpha-carbinolamine dehydratase family.</text>
</comment>
<comment type="catalytic activity">
    <reaction evidence="1">
        <text>(4aS,6R)-4a-hydroxy-L-erythro-5,6,7,8-tetrahydrobiopterin = (6R)-L-erythro-6,7-dihydrobiopterin + H2O</text>
        <dbReference type="Rhea" id="RHEA:11920"/>
        <dbReference type="ChEBI" id="CHEBI:15377"/>
        <dbReference type="ChEBI" id="CHEBI:15642"/>
        <dbReference type="ChEBI" id="CHEBI:43120"/>
        <dbReference type="EC" id="4.2.1.96"/>
    </reaction>
</comment>
<dbReference type="Gene3D" id="3.30.1360.20">
    <property type="entry name" value="Transcriptional coactivator/pterin dehydratase"/>
    <property type="match status" value="1"/>
</dbReference>
<evidence type="ECO:0000256" key="4">
    <source>
        <dbReference type="ARBA" id="ARBA00023239"/>
    </source>
</evidence>
<gene>
    <name evidence="6" type="ORF">SCF082_LOCUS45218</name>
</gene>
<evidence type="ECO:0000313" key="6">
    <source>
        <dbReference type="EMBL" id="CAK9096310.1"/>
    </source>
</evidence>
<proteinExistence type="inferred from homology"/>
<dbReference type="InterPro" id="IPR036428">
    <property type="entry name" value="PCD_sf"/>
</dbReference>